<proteinExistence type="inferred from homology"/>
<dbReference type="AlphaFoldDB" id="A0A074ZGK2"/>
<evidence type="ECO:0000256" key="4">
    <source>
        <dbReference type="ARBA" id="ARBA00022750"/>
    </source>
</evidence>
<dbReference type="Gene3D" id="2.40.70.10">
    <property type="entry name" value="Acid Proteases"/>
    <property type="match status" value="2"/>
</dbReference>
<evidence type="ECO:0000256" key="8">
    <source>
        <dbReference type="SAM" id="SignalP"/>
    </source>
</evidence>
<evidence type="ECO:0000256" key="2">
    <source>
        <dbReference type="ARBA" id="ARBA00022670"/>
    </source>
</evidence>
<sequence length="512" mass="56954">MQLSLALIIFIFATTHCKTNIILPIRLRRTENEALFAASFPNSAKMAVSNLAGLPGMGYYLPVTLGNPPQELNLLVDTGSADLAVAGRKLANVDRWFNASASSTLECSGFSKQVRYQQGSWIGPLCKDRLTLVLRNMSHNQSITRLPPVPIHFSLIEDAQNFFLSHYGSTWEGIIGLGYPKLMMDNIPSRQNQVEQVLSHSPWIRVLWKLFEQTPEQLHPFETLTSAWNLPNMFSLLLCGLTQQSFSVIGSSPVEMNGLLLIGGMNLTGMTQTVNTILYTPVREPWFYEVVLTDLRVEEQSVVEDCKELNVEFSIVDSGTTNIQVPERVFQPLLGHIKTYVAKQSSSTATMLQNYASFWAGASMLCEASSDNQIGGASGLPHTLFPVIEFQMLALGADMNKEALSLTLSPQQYIRFVGRHPKDGVMRDCFAFGIRPHHSGTILGAVFLEGFFTVFHRNSLKVGAAKLFNLHQPHFNTKMDAFETNLFTCTFNCVHKIEKGFDASSKGRVCDQ</sequence>
<dbReference type="PROSITE" id="PS00141">
    <property type="entry name" value="ASP_PROTEASE"/>
    <property type="match status" value="1"/>
</dbReference>
<keyword evidence="3 8" id="KW-0732">Signal</keyword>
<protein>
    <recommendedName>
        <fullName evidence="9">Peptidase A1 domain-containing protein</fullName>
    </recommendedName>
</protein>
<dbReference type="PROSITE" id="PS51767">
    <property type="entry name" value="PEPTIDASE_A1"/>
    <property type="match status" value="1"/>
</dbReference>
<reference evidence="10 11" key="1">
    <citation type="submission" date="2013-11" db="EMBL/GenBank/DDBJ databases">
        <title>Opisthorchis viverrini - life in the bile duct.</title>
        <authorList>
            <person name="Young N.D."/>
            <person name="Nagarajan N."/>
            <person name="Lin S.J."/>
            <person name="Korhonen P.K."/>
            <person name="Jex A.R."/>
            <person name="Hall R.S."/>
            <person name="Safavi-Hemami H."/>
            <person name="Kaewkong W."/>
            <person name="Bertrand D."/>
            <person name="Gao S."/>
            <person name="Seet Q."/>
            <person name="Wongkham S."/>
            <person name="Teh B.T."/>
            <person name="Wongkham C."/>
            <person name="Intapan P.M."/>
            <person name="Maleewong W."/>
            <person name="Yang X."/>
            <person name="Hu M."/>
            <person name="Wang Z."/>
            <person name="Hofmann A."/>
            <person name="Sternberg P.W."/>
            <person name="Tan P."/>
            <person name="Wang J."/>
            <person name="Gasser R.B."/>
        </authorList>
    </citation>
    <scope>NUCLEOTIDE SEQUENCE [LARGE SCALE GENOMIC DNA]</scope>
</reference>
<dbReference type="PRINTS" id="PR00792">
    <property type="entry name" value="PEPSIN"/>
</dbReference>
<dbReference type="GO" id="GO:0004190">
    <property type="term" value="F:aspartic-type endopeptidase activity"/>
    <property type="evidence" value="ECO:0007669"/>
    <property type="project" value="UniProtKB-KW"/>
</dbReference>
<keyword evidence="5 7" id="KW-0378">Hydrolase</keyword>
<name>A0A074ZGK2_OPIVI</name>
<comment type="similarity">
    <text evidence="1 7">Belongs to the peptidase A1 family.</text>
</comment>
<evidence type="ECO:0000256" key="6">
    <source>
        <dbReference type="ARBA" id="ARBA00023145"/>
    </source>
</evidence>
<keyword evidence="4 7" id="KW-0064">Aspartyl protease</keyword>
<feature type="chain" id="PRO_5001704118" description="Peptidase A1 domain-containing protein" evidence="8">
    <location>
        <begin position="18"/>
        <end position="512"/>
    </location>
</feature>
<dbReference type="RefSeq" id="XP_009169898.1">
    <property type="nucleotide sequence ID" value="XM_009171634.1"/>
</dbReference>
<accession>A0A074ZGK2</accession>
<feature type="signal peptide" evidence="8">
    <location>
        <begin position="1"/>
        <end position="17"/>
    </location>
</feature>
<dbReference type="InterPro" id="IPR001969">
    <property type="entry name" value="Aspartic_peptidase_AS"/>
</dbReference>
<dbReference type="InterPro" id="IPR033121">
    <property type="entry name" value="PEPTIDASE_A1"/>
</dbReference>
<dbReference type="InterPro" id="IPR001461">
    <property type="entry name" value="Aspartic_peptidase_A1"/>
</dbReference>
<evidence type="ECO:0000313" key="11">
    <source>
        <dbReference type="Proteomes" id="UP000054324"/>
    </source>
</evidence>
<evidence type="ECO:0000256" key="3">
    <source>
        <dbReference type="ARBA" id="ARBA00022729"/>
    </source>
</evidence>
<dbReference type="GO" id="GO:0005802">
    <property type="term" value="C:trans-Golgi network"/>
    <property type="evidence" value="ECO:0007669"/>
    <property type="project" value="TreeGrafter"/>
</dbReference>
<dbReference type="OrthoDB" id="2747330at2759"/>
<evidence type="ECO:0000256" key="5">
    <source>
        <dbReference type="ARBA" id="ARBA00022801"/>
    </source>
</evidence>
<dbReference type="KEGG" id="ovi:T265_06386"/>
<evidence type="ECO:0000313" key="10">
    <source>
        <dbReference type="EMBL" id="KER26338.1"/>
    </source>
</evidence>
<dbReference type="GO" id="GO:0006509">
    <property type="term" value="P:membrane protein ectodomain proteolysis"/>
    <property type="evidence" value="ECO:0007669"/>
    <property type="project" value="TreeGrafter"/>
</dbReference>
<organism evidence="10 11">
    <name type="scientific">Opisthorchis viverrini</name>
    <name type="common">Southeast Asian liver fluke</name>
    <dbReference type="NCBI Taxonomy" id="6198"/>
    <lineage>
        <taxon>Eukaryota</taxon>
        <taxon>Metazoa</taxon>
        <taxon>Spiralia</taxon>
        <taxon>Lophotrochozoa</taxon>
        <taxon>Platyhelminthes</taxon>
        <taxon>Trematoda</taxon>
        <taxon>Digenea</taxon>
        <taxon>Opisthorchiida</taxon>
        <taxon>Opisthorchiata</taxon>
        <taxon>Opisthorchiidae</taxon>
        <taxon>Opisthorchis</taxon>
    </lineage>
</organism>
<evidence type="ECO:0000259" key="9">
    <source>
        <dbReference type="PROSITE" id="PS51767"/>
    </source>
</evidence>
<dbReference type="PANTHER" id="PTHR47965:SF12">
    <property type="entry name" value="ASPARTIC PROTEINASE 3-RELATED"/>
    <property type="match status" value="1"/>
</dbReference>
<dbReference type="PANTHER" id="PTHR47965">
    <property type="entry name" value="ASPARTYL PROTEASE-RELATED"/>
    <property type="match status" value="1"/>
</dbReference>
<dbReference type="SUPFAM" id="SSF50630">
    <property type="entry name" value="Acid proteases"/>
    <property type="match status" value="1"/>
</dbReference>
<evidence type="ECO:0000256" key="7">
    <source>
        <dbReference type="RuleBase" id="RU000454"/>
    </source>
</evidence>
<evidence type="ECO:0000256" key="1">
    <source>
        <dbReference type="ARBA" id="ARBA00007447"/>
    </source>
</evidence>
<keyword evidence="6" id="KW-0865">Zymogen</keyword>
<keyword evidence="2 7" id="KW-0645">Protease</keyword>
<gene>
    <name evidence="10" type="ORF">T265_06386</name>
</gene>
<keyword evidence="11" id="KW-1185">Reference proteome</keyword>
<dbReference type="GO" id="GO:0005768">
    <property type="term" value="C:endosome"/>
    <property type="evidence" value="ECO:0007669"/>
    <property type="project" value="TreeGrafter"/>
</dbReference>
<dbReference type="Proteomes" id="UP000054324">
    <property type="component" value="Unassembled WGS sequence"/>
</dbReference>
<dbReference type="CTD" id="20320565"/>
<dbReference type="GO" id="GO:0005886">
    <property type="term" value="C:plasma membrane"/>
    <property type="evidence" value="ECO:0007669"/>
    <property type="project" value="TreeGrafter"/>
</dbReference>
<dbReference type="InterPro" id="IPR021109">
    <property type="entry name" value="Peptidase_aspartic_dom_sf"/>
</dbReference>
<dbReference type="STRING" id="6198.A0A074ZGK2"/>
<feature type="domain" description="Peptidase A1" evidence="9">
    <location>
        <begin position="59"/>
        <end position="465"/>
    </location>
</feature>
<dbReference type="EMBL" id="KL596750">
    <property type="protein sequence ID" value="KER26338.1"/>
    <property type="molecule type" value="Genomic_DNA"/>
</dbReference>
<dbReference type="GO" id="GO:0050435">
    <property type="term" value="P:amyloid-beta metabolic process"/>
    <property type="evidence" value="ECO:0007669"/>
    <property type="project" value="TreeGrafter"/>
</dbReference>
<dbReference type="Pfam" id="PF00026">
    <property type="entry name" value="Asp"/>
    <property type="match status" value="2"/>
</dbReference>
<dbReference type="GeneID" id="20320565"/>